<sequence>MYDRFLQFIKKHALIDPGDRILVGVSGGVDSMTLLHLLKKSGYPLVVAHCNFQLRGEEANRDEDLVRNYCRKEAITFEVQRFQTKAYSQQKGISTQMAARELRYEWFEMLRTTHNCQKVAIAHHLDDSIETFFLNLARGTSLKGLRGIAPRNREVIRPLLEFTKEELIEFATATGIEWREDASNAESYYKRNLIRHQLIPIMHQLNPDFTGVMAQNLQKLSARYYTSERLYDGWRSEFIKTGTNGFHLSKKTVLNVCQSAYDLYELLRDFSFNYATCQQLFDCLQENTEVGKVFLSASHRLVIDREDLLIVNDSNAEVLPQVVMENTDSFKVHGVGYTIRVCSAGQVAVDKASENAMLDFERLRFPLHLRPWKMGDSFAPLGMKGKRKLVSDFLIDAKVPLSEKGKVMVLESKGEIAWLVGFRISEHFKLSTQTTSIWYARKESVSH</sequence>
<name>A0ABQ3I404_9BACT</name>
<organism evidence="10 11">
    <name type="scientific">Roseivirga thermotolerans</name>
    <dbReference type="NCBI Taxonomy" id="1758176"/>
    <lineage>
        <taxon>Bacteria</taxon>
        <taxon>Pseudomonadati</taxon>
        <taxon>Bacteroidota</taxon>
        <taxon>Cytophagia</taxon>
        <taxon>Cytophagales</taxon>
        <taxon>Roseivirgaceae</taxon>
        <taxon>Roseivirga</taxon>
    </lineage>
</organism>
<dbReference type="PANTHER" id="PTHR43033">
    <property type="entry name" value="TRNA(ILE)-LYSIDINE SYNTHASE-RELATED"/>
    <property type="match status" value="1"/>
</dbReference>
<proteinExistence type="inferred from homology"/>
<gene>
    <name evidence="8 10" type="primary">tilS</name>
    <name evidence="10" type="ORF">GCM10011340_16670</name>
</gene>
<dbReference type="InterPro" id="IPR012094">
    <property type="entry name" value="tRNA_Ile_lys_synt"/>
</dbReference>
<evidence type="ECO:0000256" key="2">
    <source>
        <dbReference type="ARBA" id="ARBA00022490"/>
    </source>
</evidence>
<feature type="binding site" evidence="8">
    <location>
        <begin position="26"/>
        <end position="31"/>
    </location>
    <ligand>
        <name>ATP</name>
        <dbReference type="ChEBI" id="CHEBI:30616"/>
    </ligand>
</feature>
<keyword evidence="5 8" id="KW-0547">Nucleotide-binding</keyword>
<dbReference type="Pfam" id="PF01171">
    <property type="entry name" value="ATP_bind_3"/>
    <property type="match status" value="1"/>
</dbReference>
<evidence type="ECO:0000256" key="8">
    <source>
        <dbReference type="HAMAP-Rule" id="MF_01161"/>
    </source>
</evidence>
<keyword evidence="2 8" id="KW-0963">Cytoplasm</keyword>
<dbReference type="NCBIfam" id="TIGR02433">
    <property type="entry name" value="lysidine_TilS_C"/>
    <property type="match status" value="1"/>
</dbReference>
<evidence type="ECO:0000259" key="9">
    <source>
        <dbReference type="SMART" id="SM00977"/>
    </source>
</evidence>
<accession>A0ABQ3I404</accession>
<evidence type="ECO:0000256" key="3">
    <source>
        <dbReference type="ARBA" id="ARBA00022598"/>
    </source>
</evidence>
<keyword evidence="4 8" id="KW-0819">tRNA processing</keyword>
<dbReference type="InterPro" id="IPR014729">
    <property type="entry name" value="Rossmann-like_a/b/a_fold"/>
</dbReference>
<feature type="domain" description="Lysidine-tRNA(Ile) synthetase C-terminal" evidence="9">
    <location>
        <begin position="367"/>
        <end position="447"/>
    </location>
</feature>
<comment type="subcellular location">
    <subcellularLocation>
        <location evidence="1 8">Cytoplasm</location>
    </subcellularLocation>
</comment>
<evidence type="ECO:0000313" key="10">
    <source>
        <dbReference type="EMBL" id="GHE62179.1"/>
    </source>
</evidence>
<comment type="catalytic activity">
    <reaction evidence="7 8">
        <text>cytidine(34) in tRNA(Ile2) + L-lysine + ATP = lysidine(34) in tRNA(Ile2) + AMP + diphosphate + H(+)</text>
        <dbReference type="Rhea" id="RHEA:43744"/>
        <dbReference type="Rhea" id="RHEA-COMP:10625"/>
        <dbReference type="Rhea" id="RHEA-COMP:10670"/>
        <dbReference type="ChEBI" id="CHEBI:15378"/>
        <dbReference type="ChEBI" id="CHEBI:30616"/>
        <dbReference type="ChEBI" id="CHEBI:32551"/>
        <dbReference type="ChEBI" id="CHEBI:33019"/>
        <dbReference type="ChEBI" id="CHEBI:82748"/>
        <dbReference type="ChEBI" id="CHEBI:83665"/>
        <dbReference type="ChEBI" id="CHEBI:456215"/>
        <dbReference type="EC" id="6.3.4.19"/>
    </reaction>
</comment>
<dbReference type="EC" id="6.3.4.19" evidence="8"/>
<comment type="domain">
    <text evidence="8">The N-terminal region contains the highly conserved SGGXDS motif, predicted to be a P-loop motif involved in ATP binding.</text>
</comment>
<dbReference type="InterPro" id="IPR012795">
    <property type="entry name" value="tRNA_Ile_lys_synt_N"/>
</dbReference>
<reference evidence="11" key="1">
    <citation type="journal article" date="2019" name="Int. J. Syst. Evol. Microbiol.">
        <title>The Global Catalogue of Microorganisms (GCM) 10K type strain sequencing project: providing services to taxonomists for standard genome sequencing and annotation.</title>
        <authorList>
            <consortium name="The Broad Institute Genomics Platform"/>
            <consortium name="The Broad Institute Genome Sequencing Center for Infectious Disease"/>
            <person name="Wu L."/>
            <person name="Ma J."/>
        </authorList>
    </citation>
    <scope>NUCLEOTIDE SEQUENCE [LARGE SCALE GENOMIC DNA]</scope>
    <source>
        <strain evidence="11">CGMCC 1.15111</strain>
    </source>
</reference>
<dbReference type="SUPFAM" id="SSF56037">
    <property type="entry name" value="PheT/TilS domain"/>
    <property type="match status" value="1"/>
</dbReference>
<keyword evidence="11" id="KW-1185">Reference proteome</keyword>
<comment type="similarity">
    <text evidence="8">Belongs to the tRNA(Ile)-lysidine synthase family.</text>
</comment>
<evidence type="ECO:0000256" key="7">
    <source>
        <dbReference type="ARBA" id="ARBA00048539"/>
    </source>
</evidence>
<dbReference type="EMBL" id="BNAG01000002">
    <property type="protein sequence ID" value="GHE62179.1"/>
    <property type="molecule type" value="Genomic_DNA"/>
</dbReference>
<dbReference type="CDD" id="cd01992">
    <property type="entry name" value="TilS_N"/>
    <property type="match status" value="1"/>
</dbReference>
<dbReference type="InterPro" id="IPR011063">
    <property type="entry name" value="TilS/TtcA_N"/>
</dbReference>
<evidence type="ECO:0000256" key="6">
    <source>
        <dbReference type="ARBA" id="ARBA00022840"/>
    </source>
</evidence>
<dbReference type="Proteomes" id="UP000658258">
    <property type="component" value="Unassembled WGS sequence"/>
</dbReference>
<dbReference type="Pfam" id="PF11734">
    <property type="entry name" value="TilS_C"/>
    <property type="match status" value="1"/>
</dbReference>
<dbReference type="SMART" id="SM00977">
    <property type="entry name" value="TilS_C"/>
    <property type="match status" value="1"/>
</dbReference>
<keyword evidence="3 8" id="KW-0436">Ligase</keyword>
<evidence type="ECO:0000313" key="11">
    <source>
        <dbReference type="Proteomes" id="UP000658258"/>
    </source>
</evidence>
<comment type="caution">
    <text evidence="10">The sequence shown here is derived from an EMBL/GenBank/DDBJ whole genome shotgun (WGS) entry which is preliminary data.</text>
</comment>
<dbReference type="PANTHER" id="PTHR43033:SF1">
    <property type="entry name" value="TRNA(ILE)-LYSIDINE SYNTHASE-RELATED"/>
    <property type="match status" value="1"/>
</dbReference>
<evidence type="ECO:0000256" key="1">
    <source>
        <dbReference type="ARBA" id="ARBA00004496"/>
    </source>
</evidence>
<dbReference type="InterPro" id="IPR012796">
    <property type="entry name" value="Lysidine-tRNA-synth_C"/>
</dbReference>
<dbReference type="SUPFAM" id="SSF52402">
    <property type="entry name" value="Adenine nucleotide alpha hydrolases-like"/>
    <property type="match status" value="1"/>
</dbReference>
<dbReference type="HAMAP" id="MF_01161">
    <property type="entry name" value="tRNA_Ile_lys_synt"/>
    <property type="match status" value="1"/>
</dbReference>
<keyword evidence="6 8" id="KW-0067">ATP-binding</keyword>
<evidence type="ECO:0000256" key="5">
    <source>
        <dbReference type="ARBA" id="ARBA00022741"/>
    </source>
</evidence>
<dbReference type="NCBIfam" id="TIGR02432">
    <property type="entry name" value="lysidine_TilS_N"/>
    <property type="match status" value="1"/>
</dbReference>
<comment type="function">
    <text evidence="8">Ligates lysine onto the cytidine present at position 34 of the AUA codon-specific tRNA(Ile) that contains the anticodon CAU, in an ATP-dependent manner. Cytidine is converted to lysidine, thus changing the amino acid specificity of the tRNA from methionine to isoleucine.</text>
</comment>
<protein>
    <recommendedName>
        <fullName evidence="8">tRNA(Ile)-lysidine synthase</fullName>
        <ecNumber evidence="8">6.3.4.19</ecNumber>
    </recommendedName>
    <alternativeName>
        <fullName evidence="8">tRNA(Ile)-2-lysyl-cytidine synthase</fullName>
    </alternativeName>
    <alternativeName>
        <fullName evidence="8">tRNA(Ile)-lysidine synthetase</fullName>
    </alternativeName>
</protein>
<dbReference type="Gene3D" id="3.40.50.620">
    <property type="entry name" value="HUPs"/>
    <property type="match status" value="1"/>
</dbReference>
<evidence type="ECO:0000256" key="4">
    <source>
        <dbReference type="ARBA" id="ARBA00022694"/>
    </source>
</evidence>